<sequence length="288" mass="30377">MTEPAAQAPTRLAAENLTVGYGDRIIVDGLDLEIPTGVVTTVIGPNGCGKSTLLRTLGRLLKPKSGQVLLDGKAISSLKTKDVARTLGMLPQAPVAPEGLTVADLVARGRHPHQSWLRQWSSDDEGEVARALALTGVSELADRPVDQLSGGQRQRAWISMSLAQGTDILLLDEPTTYLDLAHSIEVLDLVDRLHEEMGRTVVMVLHDLNLAARYSDRLIVMSEGAVVAAGTPSEVISPELLLEVFGLEARVIEDPVADRPLIVPIGTRHVYGAVGGSAATAAAAAASA</sequence>
<keyword evidence="5" id="KW-0547">Nucleotide-binding</keyword>
<dbReference type="Proteomes" id="UP000199417">
    <property type="component" value="Unassembled WGS sequence"/>
</dbReference>
<organism evidence="11 12">
    <name type="scientific">Rhodococcus tukisamuensis</name>
    <dbReference type="NCBI Taxonomy" id="168276"/>
    <lineage>
        <taxon>Bacteria</taxon>
        <taxon>Bacillati</taxon>
        <taxon>Actinomycetota</taxon>
        <taxon>Actinomycetes</taxon>
        <taxon>Mycobacteriales</taxon>
        <taxon>Nocardiaceae</taxon>
        <taxon>Rhodococcus</taxon>
    </lineage>
</organism>
<keyword evidence="8" id="KW-0406">Ion transport</keyword>
<reference evidence="11 12" key="1">
    <citation type="submission" date="2016-10" db="EMBL/GenBank/DDBJ databases">
        <authorList>
            <person name="de Groot N.N."/>
        </authorList>
    </citation>
    <scope>NUCLEOTIDE SEQUENCE [LARGE SCALE GENOMIC DNA]</scope>
    <source>
        <strain evidence="11 12">JCM 11308</strain>
    </source>
</reference>
<dbReference type="EMBL" id="FNAB01000004">
    <property type="protein sequence ID" value="SDD45134.1"/>
    <property type="molecule type" value="Genomic_DNA"/>
</dbReference>
<feature type="domain" description="ABC transporter" evidence="10">
    <location>
        <begin position="12"/>
        <end position="248"/>
    </location>
</feature>
<evidence type="ECO:0000256" key="6">
    <source>
        <dbReference type="ARBA" id="ARBA00022840"/>
    </source>
</evidence>
<evidence type="ECO:0000313" key="12">
    <source>
        <dbReference type="Proteomes" id="UP000199417"/>
    </source>
</evidence>
<name>A0A1G6UV49_9NOCA</name>
<keyword evidence="9" id="KW-0472">Membrane</keyword>
<protein>
    <submittedName>
        <fullName evidence="11">Iron complex transport system ATP-binding protein</fullName>
    </submittedName>
</protein>
<dbReference type="CDD" id="cd03214">
    <property type="entry name" value="ABC_Iron-Siderophores_B12_Hemin"/>
    <property type="match status" value="1"/>
</dbReference>
<keyword evidence="7" id="KW-0408">Iron</keyword>
<proteinExistence type="predicted"/>
<evidence type="ECO:0000256" key="8">
    <source>
        <dbReference type="ARBA" id="ARBA00023065"/>
    </source>
</evidence>
<evidence type="ECO:0000256" key="7">
    <source>
        <dbReference type="ARBA" id="ARBA00023004"/>
    </source>
</evidence>
<keyword evidence="3" id="KW-1003">Cell membrane</keyword>
<comment type="subcellular location">
    <subcellularLocation>
        <location evidence="1">Cell membrane</location>
        <topology evidence="1">Peripheral membrane protein</topology>
    </subcellularLocation>
</comment>
<evidence type="ECO:0000256" key="1">
    <source>
        <dbReference type="ARBA" id="ARBA00004202"/>
    </source>
</evidence>
<dbReference type="GO" id="GO:0005886">
    <property type="term" value="C:plasma membrane"/>
    <property type="evidence" value="ECO:0007669"/>
    <property type="project" value="UniProtKB-SubCell"/>
</dbReference>
<keyword evidence="2" id="KW-0813">Transport</keyword>
<dbReference type="InterPro" id="IPR017871">
    <property type="entry name" value="ABC_transporter-like_CS"/>
</dbReference>
<dbReference type="Pfam" id="PF00005">
    <property type="entry name" value="ABC_tran"/>
    <property type="match status" value="1"/>
</dbReference>
<dbReference type="FunFam" id="3.40.50.300:FF:000134">
    <property type="entry name" value="Iron-enterobactin ABC transporter ATP-binding protein"/>
    <property type="match status" value="1"/>
</dbReference>
<dbReference type="InterPro" id="IPR003439">
    <property type="entry name" value="ABC_transporter-like_ATP-bd"/>
</dbReference>
<dbReference type="GO" id="GO:0016887">
    <property type="term" value="F:ATP hydrolysis activity"/>
    <property type="evidence" value="ECO:0007669"/>
    <property type="project" value="InterPro"/>
</dbReference>
<dbReference type="GO" id="GO:0006826">
    <property type="term" value="P:iron ion transport"/>
    <property type="evidence" value="ECO:0007669"/>
    <property type="project" value="UniProtKB-KW"/>
</dbReference>
<dbReference type="InterPro" id="IPR027417">
    <property type="entry name" value="P-loop_NTPase"/>
</dbReference>
<evidence type="ECO:0000313" key="11">
    <source>
        <dbReference type="EMBL" id="SDD45134.1"/>
    </source>
</evidence>
<keyword evidence="12" id="KW-1185">Reference proteome</keyword>
<keyword evidence="6 11" id="KW-0067">ATP-binding</keyword>
<dbReference type="PANTHER" id="PTHR42771">
    <property type="entry name" value="IRON(3+)-HYDROXAMATE IMPORT ATP-BINDING PROTEIN FHUC"/>
    <property type="match status" value="1"/>
</dbReference>
<dbReference type="SUPFAM" id="SSF52540">
    <property type="entry name" value="P-loop containing nucleoside triphosphate hydrolases"/>
    <property type="match status" value="1"/>
</dbReference>
<evidence type="ECO:0000256" key="9">
    <source>
        <dbReference type="ARBA" id="ARBA00023136"/>
    </source>
</evidence>
<dbReference type="PANTHER" id="PTHR42771:SF2">
    <property type="entry name" value="IRON(3+)-HYDROXAMATE IMPORT ATP-BINDING PROTEIN FHUC"/>
    <property type="match status" value="1"/>
</dbReference>
<evidence type="ECO:0000256" key="3">
    <source>
        <dbReference type="ARBA" id="ARBA00022475"/>
    </source>
</evidence>
<dbReference type="PROSITE" id="PS50893">
    <property type="entry name" value="ABC_TRANSPORTER_2"/>
    <property type="match status" value="1"/>
</dbReference>
<dbReference type="STRING" id="168276.SAMN05444580_104305"/>
<accession>A0A1G6UV49</accession>
<gene>
    <name evidence="11" type="ORF">SAMN05444580_104305</name>
</gene>
<evidence type="ECO:0000256" key="2">
    <source>
        <dbReference type="ARBA" id="ARBA00022448"/>
    </source>
</evidence>
<dbReference type="InterPro" id="IPR003593">
    <property type="entry name" value="AAA+_ATPase"/>
</dbReference>
<keyword evidence="4" id="KW-0410">Iron transport</keyword>
<dbReference type="GO" id="GO:0005524">
    <property type="term" value="F:ATP binding"/>
    <property type="evidence" value="ECO:0007669"/>
    <property type="project" value="UniProtKB-KW"/>
</dbReference>
<dbReference type="AlphaFoldDB" id="A0A1G6UV49"/>
<evidence type="ECO:0000256" key="5">
    <source>
        <dbReference type="ARBA" id="ARBA00022741"/>
    </source>
</evidence>
<dbReference type="RefSeq" id="WP_072845242.1">
    <property type="nucleotide sequence ID" value="NZ_FNAB01000004.1"/>
</dbReference>
<evidence type="ECO:0000259" key="10">
    <source>
        <dbReference type="PROSITE" id="PS50893"/>
    </source>
</evidence>
<evidence type="ECO:0000256" key="4">
    <source>
        <dbReference type="ARBA" id="ARBA00022496"/>
    </source>
</evidence>
<dbReference type="Gene3D" id="3.40.50.300">
    <property type="entry name" value="P-loop containing nucleotide triphosphate hydrolases"/>
    <property type="match status" value="1"/>
</dbReference>
<dbReference type="PROSITE" id="PS00211">
    <property type="entry name" value="ABC_TRANSPORTER_1"/>
    <property type="match status" value="1"/>
</dbReference>
<dbReference type="InterPro" id="IPR051535">
    <property type="entry name" value="Siderophore_ABC-ATPase"/>
</dbReference>
<dbReference type="SMART" id="SM00382">
    <property type="entry name" value="AAA"/>
    <property type="match status" value="1"/>
</dbReference>